<comment type="function">
    <text evidence="6">Catalyzes the formation of acetyl phosphate from acetate and ATP. Can also catalyze the reverse reaction.</text>
</comment>
<dbReference type="EMBL" id="CAADFF010000081">
    <property type="protein sequence ID" value="VFJ96190.1"/>
    <property type="molecule type" value="Genomic_DNA"/>
</dbReference>
<dbReference type="PANTHER" id="PTHR21060">
    <property type="entry name" value="ACETATE KINASE"/>
    <property type="match status" value="1"/>
</dbReference>
<comment type="pathway">
    <text evidence="6">Metabolic intermediate biosynthesis; acetyl-CoA biosynthesis; acetyl-CoA from acetate: step 1/2.</text>
</comment>
<dbReference type="GO" id="GO:0006085">
    <property type="term" value="P:acetyl-CoA biosynthetic process"/>
    <property type="evidence" value="ECO:0007669"/>
    <property type="project" value="UniProtKB-UniRule"/>
</dbReference>
<dbReference type="PROSITE" id="PS01076">
    <property type="entry name" value="ACETATE_KINASE_2"/>
    <property type="match status" value="1"/>
</dbReference>
<evidence type="ECO:0000256" key="4">
    <source>
        <dbReference type="ARBA" id="ARBA00022777"/>
    </source>
</evidence>
<dbReference type="UniPathway" id="UPA00340">
    <property type="reaction ID" value="UER00458"/>
</dbReference>
<keyword evidence="6" id="KW-0479">Metal-binding</keyword>
<reference evidence="8" key="1">
    <citation type="submission" date="2019-02" db="EMBL/GenBank/DDBJ databases">
        <authorList>
            <person name="Gruber-Vodicka R. H."/>
            <person name="Seah K. B. B."/>
        </authorList>
    </citation>
    <scope>NUCLEOTIDE SEQUENCE</scope>
    <source>
        <strain evidence="8">BECK_M7</strain>
    </source>
</reference>
<dbReference type="GO" id="GO:0006083">
    <property type="term" value="P:acetate metabolic process"/>
    <property type="evidence" value="ECO:0007669"/>
    <property type="project" value="TreeGrafter"/>
</dbReference>
<keyword evidence="5 6" id="KW-0067">ATP-binding</keyword>
<accession>A0A450UUS4</accession>
<evidence type="ECO:0000256" key="6">
    <source>
        <dbReference type="HAMAP-Rule" id="MF_00020"/>
    </source>
</evidence>
<dbReference type="GO" id="GO:0005737">
    <property type="term" value="C:cytoplasm"/>
    <property type="evidence" value="ECO:0007669"/>
    <property type="project" value="UniProtKB-SubCell"/>
</dbReference>
<name>A0A450UUS4_9GAMM</name>
<keyword evidence="6" id="KW-0963">Cytoplasm</keyword>
<keyword evidence="2 6" id="KW-0808">Transferase</keyword>
<evidence type="ECO:0000256" key="1">
    <source>
        <dbReference type="ARBA" id="ARBA00008748"/>
    </source>
</evidence>
<dbReference type="InterPro" id="IPR004372">
    <property type="entry name" value="Ac/propionate_kinase"/>
</dbReference>
<dbReference type="GO" id="GO:0000287">
    <property type="term" value="F:magnesium ion binding"/>
    <property type="evidence" value="ECO:0007669"/>
    <property type="project" value="UniProtKB-UniRule"/>
</dbReference>
<dbReference type="EC" id="2.7.2.1" evidence="6"/>
<comment type="caution">
    <text evidence="6">Lacks conserved residue(s) required for the propagation of feature annotation.</text>
</comment>
<evidence type="ECO:0000256" key="7">
    <source>
        <dbReference type="RuleBase" id="RU003835"/>
    </source>
</evidence>
<comment type="subcellular location">
    <subcellularLocation>
        <location evidence="6">Cytoplasm</location>
    </subcellularLocation>
</comment>
<dbReference type="SUPFAM" id="SSF53067">
    <property type="entry name" value="Actin-like ATPase domain"/>
    <property type="match status" value="2"/>
</dbReference>
<evidence type="ECO:0000256" key="3">
    <source>
        <dbReference type="ARBA" id="ARBA00022741"/>
    </source>
</evidence>
<evidence type="ECO:0000256" key="5">
    <source>
        <dbReference type="ARBA" id="ARBA00022840"/>
    </source>
</evidence>
<organism evidence="8">
    <name type="scientific">Candidatus Kentrum sp. LFY</name>
    <dbReference type="NCBI Taxonomy" id="2126342"/>
    <lineage>
        <taxon>Bacteria</taxon>
        <taxon>Pseudomonadati</taxon>
        <taxon>Pseudomonadota</taxon>
        <taxon>Gammaproteobacteria</taxon>
        <taxon>Candidatus Kentrum</taxon>
    </lineage>
</organism>
<comment type="catalytic activity">
    <reaction evidence="6">
        <text>acetate + ATP = acetyl phosphate + ADP</text>
        <dbReference type="Rhea" id="RHEA:11352"/>
        <dbReference type="ChEBI" id="CHEBI:22191"/>
        <dbReference type="ChEBI" id="CHEBI:30089"/>
        <dbReference type="ChEBI" id="CHEBI:30616"/>
        <dbReference type="ChEBI" id="CHEBI:456216"/>
        <dbReference type="EC" id="2.7.2.1"/>
    </reaction>
</comment>
<gene>
    <name evidence="6" type="primary">ackA</name>
    <name evidence="8" type="ORF">BECKLFY1418B_GA0070995_10817</name>
</gene>
<feature type="binding site" evidence="6">
    <location>
        <position position="23"/>
    </location>
    <ligand>
        <name>substrate</name>
    </ligand>
</feature>
<comment type="similarity">
    <text evidence="1 6 7">Belongs to the acetokinase family.</text>
</comment>
<dbReference type="Pfam" id="PF00871">
    <property type="entry name" value="Acetate_kinase"/>
    <property type="match status" value="1"/>
</dbReference>
<keyword evidence="6" id="KW-0460">Magnesium</keyword>
<dbReference type="AlphaFoldDB" id="A0A450UUS4"/>
<evidence type="ECO:0000256" key="2">
    <source>
        <dbReference type="ARBA" id="ARBA00022679"/>
    </source>
</evidence>
<feature type="binding site" evidence="6">
    <location>
        <begin position="139"/>
        <end position="143"/>
    </location>
    <ligand>
        <name>ATP</name>
        <dbReference type="ChEBI" id="CHEBI:30616"/>
    </ligand>
</feature>
<dbReference type="InterPro" id="IPR043129">
    <property type="entry name" value="ATPase_NBD"/>
</dbReference>
<evidence type="ECO:0000313" key="8">
    <source>
        <dbReference type="EMBL" id="VFJ96190.1"/>
    </source>
</evidence>
<dbReference type="PRINTS" id="PR00471">
    <property type="entry name" value="ACETATEKNASE"/>
</dbReference>
<keyword evidence="4 6" id="KW-0418">Kinase</keyword>
<dbReference type="PANTHER" id="PTHR21060:SF15">
    <property type="entry name" value="ACETATE KINASE-RELATED"/>
    <property type="match status" value="1"/>
</dbReference>
<dbReference type="GO" id="GO:0008776">
    <property type="term" value="F:acetate kinase activity"/>
    <property type="evidence" value="ECO:0007669"/>
    <property type="project" value="UniProtKB-UniRule"/>
</dbReference>
<feature type="active site" description="Proton donor/acceptor" evidence="6">
    <location>
        <position position="79"/>
    </location>
</feature>
<dbReference type="Gene3D" id="3.30.420.40">
    <property type="match status" value="2"/>
</dbReference>
<proteinExistence type="inferred from homology"/>
<sequence>MQYGNRIHGVIRDKSKIDAVGHRVAHGGEMFHAPVMIDKVVIAAIRGNIPLVPLHNPANLSGLEVARSIFPDGHVTVFDTVFHQSMPENVYLYPIPYELYERHRIRRYGFHGTSHAYVSEKAAEFLNIPLDGLCLITIHLGNGASMAAVKHGKCVDTTMGMTPLEYLVMGVPEAAISTLPYRSILPASFGMGLAEVESLLNKKSGLKGDLRRKRYARGPGKTECRRCARRACHRHLLLPDQ</sequence>
<dbReference type="InterPro" id="IPR023865">
    <property type="entry name" value="Aliphatic_acid_kinase_CS"/>
</dbReference>
<dbReference type="HAMAP" id="MF_00020">
    <property type="entry name" value="Acetate_kinase"/>
    <property type="match status" value="1"/>
</dbReference>
<dbReference type="GO" id="GO:0005524">
    <property type="term" value="F:ATP binding"/>
    <property type="evidence" value="ECO:0007669"/>
    <property type="project" value="UniProtKB-KW"/>
</dbReference>
<keyword evidence="3 6" id="KW-0547">Nucleotide-binding</keyword>
<protein>
    <recommendedName>
        <fullName evidence="6">Acetate kinase</fullName>
        <ecNumber evidence="6">2.7.2.1</ecNumber>
    </recommendedName>
    <alternativeName>
        <fullName evidence="6">Acetokinase</fullName>
    </alternativeName>
</protein>
<feature type="site" description="Transition state stabilizer" evidence="6">
    <location>
        <position position="111"/>
    </location>
</feature>
<dbReference type="InterPro" id="IPR000890">
    <property type="entry name" value="Aliphatic_acid_kin_short-chain"/>
</dbReference>
<comment type="cofactor">
    <cofactor evidence="6">
        <name>Mg(2+)</name>
        <dbReference type="ChEBI" id="CHEBI:18420"/>
    </cofactor>
    <cofactor evidence="6">
        <name>Mn(2+)</name>
        <dbReference type="ChEBI" id="CHEBI:29035"/>
    </cofactor>
    <text evidence="6">Mg(2+). Can also accept Mn(2+).</text>
</comment>
<comment type="subunit">
    <text evidence="6">Homodimer.</text>
</comment>